<proteinExistence type="predicted"/>
<feature type="region of interest" description="Disordered" evidence="1">
    <location>
        <begin position="1"/>
        <end position="33"/>
    </location>
</feature>
<dbReference type="AlphaFoldDB" id="A0A8X7MPM5"/>
<accession>A0A8X7MPM5</accession>
<dbReference type="Proteomes" id="UP000077684">
    <property type="component" value="Unassembled WGS sequence"/>
</dbReference>
<sequence>MLRRSTRLTSSAGVLKRPFSSPPSSSPMLRSPRPTDPTISLICKYILAAGFSTTEYAVTLHALGNLSTCSATPHRTTTASTPTLKSSRVRPTLLVALPVRDSDLATS</sequence>
<evidence type="ECO:0000313" key="3">
    <source>
        <dbReference type="Proteomes" id="UP000077684"/>
    </source>
</evidence>
<name>A0A8X7MPM5_9BASI</name>
<organism evidence="2 3">
    <name type="scientific">Tilletia controversa</name>
    <name type="common">dwarf bunt fungus</name>
    <dbReference type="NCBI Taxonomy" id="13291"/>
    <lineage>
        <taxon>Eukaryota</taxon>
        <taxon>Fungi</taxon>
        <taxon>Dikarya</taxon>
        <taxon>Basidiomycota</taxon>
        <taxon>Ustilaginomycotina</taxon>
        <taxon>Exobasidiomycetes</taxon>
        <taxon>Tilletiales</taxon>
        <taxon>Tilletiaceae</taxon>
        <taxon>Tilletia</taxon>
    </lineage>
</organism>
<dbReference type="EMBL" id="LWDE02000927">
    <property type="protein sequence ID" value="KAE8243287.1"/>
    <property type="molecule type" value="Genomic_DNA"/>
</dbReference>
<gene>
    <name evidence="2" type="ORF">A4X06_0g6425</name>
</gene>
<reference evidence="2" key="2">
    <citation type="journal article" date="2019" name="IMA Fungus">
        <title>Genome sequencing and comparison of five Tilletia species to identify candidate genes for the detection of regulated species infecting wheat.</title>
        <authorList>
            <person name="Nguyen H.D.T."/>
            <person name="Sultana T."/>
            <person name="Kesanakurti P."/>
            <person name="Hambleton S."/>
        </authorList>
    </citation>
    <scope>NUCLEOTIDE SEQUENCE</scope>
    <source>
        <strain evidence="2">DAOMC 236426</strain>
    </source>
</reference>
<keyword evidence="3" id="KW-1185">Reference proteome</keyword>
<protein>
    <submittedName>
        <fullName evidence="2">Uncharacterized protein</fullName>
    </submittedName>
</protein>
<evidence type="ECO:0000313" key="2">
    <source>
        <dbReference type="EMBL" id="KAE8243287.1"/>
    </source>
</evidence>
<reference evidence="2" key="1">
    <citation type="submission" date="2016-04" db="EMBL/GenBank/DDBJ databases">
        <authorList>
            <person name="Nguyen H.D."/>
            <person name="Samba Siva P."/>
            <person name="Cullis J."/>
            <person name="Levesque C.A."/>
            <person name="Hambleton S."/>
        </authorList>
    </citation>
    <scope>NUCLEOTIDE SEQUENCE</scope>
    <source>
        <strain evidence="2">DAOMC 236426</strain>
    </source>
</reference>
<evidence type="ECO:0000256" key="1">
    <source>
        <dbReference type="SAM" id="MobiDB-lite"/>
    </source>
</evidence>
<comment type="caution">
    <text evidence="2">The sequence shown here is derived from an EMBL/GenBank/DDBJ whole genome shotgun (WGS) entry which is preliminary data.</text>
</comment>